<gene>
    <name evidence="2" type="ORF">PCOR1329_LOCUS66470</name>
</gene>
<evidence type="ECO:0000313" key="3">
    <source>
        <dbReference type="Proteomes" id="UP001189429"/>
    </source>
</evidence>
<sequence>MRHPPAVVRRTLEVTFLLLNASKAPARPAPPAWERVQRMLCDAGFLGRMLRYDAAALQAAPVLAAYVAAEYFDPEPTHRKALPKRNGWATSSARFSGQLAQRLEDCEPLTLKRVQRASLATAALFKWSAVTLARAAEGGGEGAPELAEEAEEVQASLAAPPAEKAAPAEPEPLPQADLQ</sequence>
<evidence type="ECO:0000256" key="1">
    <source>
        <dbReference type="SAM" id="MobiDB-lite"/>
    </source>
</evidence>
<feature type="non-terminal residue" evidence="2">
    <location>
        <position position="179"/>
    </location>
</feature>
<protein>
    <submittedName>
        <fullName evidence="2">Uncharacterized protein</fullName>
    </submittedName>
</protein>
<organism evidence="2 3">
    <name type="scientific">Prorocentrum cordatum</name>
    <dbReference type="NCBI Taxonomy" id="2364126"/>
    <lineage>
        <taxon>Eukaryota</taxon>
        <taxon>Sar</taxon>
        <taxon>Alveolata</taxon>
        <taxon>Dinophyceae</taxon>
        <taxon>Prorocentrales</taxon>
        <taxon>Prorocentraceae</taxon>
        <taxon>Prorocentrum</taxon>
    </lineage>
</organism>
<proteinExistence type="predicted"/>
<evidence type="ECO:0000313" key="2">
    <source>
        <dbReference type="EMBL" id="CAK0884589.1"/>
    </source>
</evidence>
<dbReference type="Gene3D" id="1.20.920.60">
    <property type="match status" value="1"/>
</dbReference>
<dbReference type="EMBL" id="CAUYUJ010018565">
    <property type="protein sequence ID" value="CAK0884589.1"/>
    <property type="molecule type" value="Genomic_DNA"/>
</dbReference>
<keyword evidence="3" id="KW-1185">Reference proteome</keyword>
<dbReference type="Proteomes" id="UP001189429">
    <property type="component" value="Unassembled WGS sequence"/>
</dbReference>
<comment type="caution">
    <text evidence="2">The sequence shown here is derived from an EMBL/GenBank/DDBJ whole genome shotgun (WGS) entry which is preliminary data.</text>
</comment>
<reference evidence="2" key="1">
    <citation type="submission" date="2023-10" db="EMBL/GenBank/DDBJ databases">
        <authorList>
            <person name="Chen Y."/>
            <person name="Shah S."/>
            <person name="Dougan E. K."/>
            <person name="Thang M."/>
            <person name="Chan C."/>
        </authorList>
    </citation>
    <scope>NUCLEOTIDE SEQUENCE [LARGE SCALE GENOMIC DNA]</scope>
</reference>
<accession>A0ABN9WE05</accession>
<feature type="compositionally biased region" description="Low complexity" evidence="1">
    <location>
        <begin position="153"/>
        <end position="168"/>
    </location>
</feature>
<feature type="region of interest" description="Disordered" evidence="1">
    <location>
        <begin position="138"/>
        <end position="179"/>
    </location>
</feature>
<name>A0ABN9WE05_9DINO</name>